<evidence type="ECO:0000256" key="2">
    <source>
        <dbReference type="ARBA" id="ARBA00022516"/>
    </source>
</evidence>
<dbReference type="AlphaFoldDB" id="A0A1D2M810"/>
<dbReference type="Pfam" id="PF03015">
    <property type="entry name" value="Sterile"/>
    <property type="match status" value="1"/>
</dbReference>
<evidence type="ECO:0000313" key="8">
    <source>
        <dbReference type="Proteomes" id="UP000094527"/>
    </source>
</evidence>
<dbReference type="InterPro" id="IPR026055">
    <property type="entry name" value="FAR"/>
</dbReference>
<dbReference type="EMBL" id="LJIJ01002905">
    <property type="protein sequence ID" value="ODM89110.1"/>
    <property type="molecule type" value="Genomic_DNA"/>
</dbReference>
<keyword evidence="8" id="KW-1185">Reference proteome</keyword>
<comment type="function">
    <text evidence="4">Catalyzes the reduction of fatty acyl-CoA to fatty alcohols.</text>
</comment>
<evidence type="ECO:0000256" key="4">
    <source>
        <dbReference type="RuleBase" id="RU363097"/>
    </source>
</evidence>
<dbReference type="GO" id="GO:0005777">
    <property type="term" value="C:peroxisome"/>
    <property type="evidence" value="ECO:0007669"/>
    <property type="project" value="TreeGrafter"/>
</dbReference>
<evidence type="ECO:0000259" key="5">
    <source>
        <dbReference type="Pfam" id="PF03015"/>
    </source>
</evidence>
<dbReference type="GO" id="GO:0080019">
    <property type="term" value="F:alcohol-forming very long-chain fatty acyl-CoA reductase activity"/>
    <property type="evidence" value="ECO:0007669"/>
    <property type="project" value="InterPro"/>
</dbReference>
<dbReference type="GO" id="GO:0035336">
    <property type="term" value="P:long-chain fatty-acyl-CoA metabolic process"/>
    <property type="evidence" value="ECO:0007669"/>
    <property type="project" value="TreeGrafter"/>
</dbReference>
<dbReference type="OMA" id="FYHTFCT"/>
<evidence type="ECO:0000256" key="1">
    <source>
        <dbReference type="ARBA" id="ARBA00005928"/>
    </source>
</evidence>
<evidence type="ECO:0000256" key="3">
    <source>
        <dbReference type="ARBA" id="ARBA00023098"/>
    </source>
</evidence>
<gene>
    <name evidence="7" type="ORF">Ocin01_17571</name>
</gene>
<dbReference type="EC" id="1.2.1.84" evidence="4"/>
<dbReference type="InterPro" id="IPR036291">
    <property type="entry name" value="NAD(P)-bd_dom_sf"/>
</dbReference>
<comment type="catalytic activity">
    <reaction evidence="4">
        <text>a long-chain fatty acyl-CoA + 2 NADPH + 2 H(+) = a long-chain primary fatty alcohol + 2 NADP(+) + CoA</text>
        <dbReference type="Rhea" id="RHEA:52716"/>
        <dbReference type="ChEBI" id="CHEBI:15378"/>
        <dbReference type="ChEBI" id="CHEBI:57287"/>
        <dbReference type="ChEBI" id="CHEBI:57783"/>
        <dbReference type="ChEBI" id="CHEBI:58349"/>
        <dbReference type="ChEBI" id="CHEBI:77396"/>
        <dbReference type="ChEBI" id="CHEBI:83139"/>
        <dbReference type="EC" id="1.2.1.84"/>
    </reaction>
</comment>
<dbReference type="InterPro" id="IPR033640">
    <property type="entry name" value="FAR_C"/>
</dbReference>
<feature type="domain" description="Fatty acyl-CoA reductase C-terminal" evidence="5">
    <location>
        <begin position="132"/>
        <end position="202"/>
    </location>
</feature>
<dbReference type="STRING" id="48709.A0A1D2M810"/>
<dbReference type="CDD" id="cd09071">
    <property type="entry name" value="FAR_C"/>
    <property type="match status" value="1"/>
</dbReference>
<organism evidence="7 8">
    <name type="scientific">Orchesella cincta</name>
    <name type="common">Springtail</name>
    <name type="synonym">Podura cincta</name>
    <dbReference type="NCBI Taxonomy" id="48709"/>
    <lineage>
        <taxon>Eukaryota</taxon>
        <taxon>Metazoa</taxon>
        <taxon>Ecdysozoa</taxon>
        <taxon>Arthropoda</taxon>
        <taxon>Hexapoda</taxon>
        <taxon>Collembola</taxon>
        <taxon>Entomobryomorpha</taxon>
        <taxon>Entomobryoidea</taxon>
        <taxon>Orchesellidae</taxon>
        <taxon>Orchesellinae</taxon>
        <taxon>Orchesella</taxon>
    </lineage>
</organism>
<protein>
    <recommendedName>
        <fullName evidence="4">Fatty acyl-CoA reductase</fullName>
        <ecNumber evidence="4">1.2.1.84</ecNumber>
    </recommendedName>
</protein>
<comment type="similarity">
    <text evidence="1 4">Belongs to the fatty acyl-CoA reductase family.</text>
</comment>
<keyword evidence="3 4" id="KW-0443">Lipid metabolism</keyword>
<feature type="domain" description="Thioester reductase (TE)" evidence="6">
    <location>
        <begin position="5"/>
        <end position="72"/>
    </location>
</feature>
<proteinExistence type="inferred from homology"/>
<name>A0A1D2M810_ORCCI</name>
<reference evidence="7 8" key="1">
    <citation type="journal article" date="2016" name="Genome Biol. Evol.">
        <title>Gene Family Evolution Reflects Adaptation to Soil Environmental Stressors in the Genome of the Collembolan Orchesella cincta.</title>
        <authorList>
            <person name="Faddeeva-Vakhrusheva A."/>
            <person name="Derks M.F."/>
            <person name="Anvar S.Y."/>
            <person name="Agamennone V."/>
            <person name="Suring W."/>
            <person name="Smit S."/>
            <person name="van Straalen N.M."/>
            <person name="Roelofs D."/>
        </authorList>
    </citation>
    <scope>NUCLEOTIDE SEQUENCE [LARGE SCALE GENOMIC DNA]</scope>
    <source>
        <tissue evidence="7">Mixed pool</tissue>
    </source>
</reference>
<dbReference type="GO" id="GO:0102965">
    <property type="term" value="F:alcohol-forming long-chain fatty acyl-CoA reductase activity"/>
    <property type="evidence" value="ECO:0007669"/>
    <property type="project" value="UniProtKB-EC"/>
</dbReference>
<keyword evidence="4" id="KW-0521">NADP</keyword>
<dbReference type="InterPro" id="IPR013120">
    <property type="entry name" value="FAR_NAD-bd"/>
</dbReference>
<dbReference type="SUPFAM" id="SSF51735">
    <property type="entry name" value="NAD(P)-binding Rossmann-fold domains"/>
    <property type="match status" value="1"/>
</dbReference>
<dbReference type="PANTHER" id="PTHR11011">
    <property type="entry name" value="MALE STERILITY PROTEIN 2-RELATED"/>
    <property type="match status" value="1"/>
</dbReference>
<accession>A0A1D2M810</accession>
<sequence length="249" mass="28278">MNGLIGNKPNTYTYTKALAEHILTVEATSLPLCIVRPSIVTATWKEPVAGWVDNVNGPTGLIAACGKGIFPVNLILSAAWYTAEHKPEGIKVYNCCTGTQNPLLWGDLENWGFKHLVSNPLSDVLWYPAASFKTNKKITKAVQSLQYFTVNQWQFNTDNMVALYEFLSPEDQRMFSFNVREVNWPTYIGKYCLGLRKYIMKDDHSTLPAARKHVRKAIMFRCETARQLWSFMFGMVLRMARMLPIGEAI</sequence>
<keyword evidence="2 4" id="KW-0444">Lipid biosynthesis</keyword>
<evidence type="ECO:0000313" key="7">
    <source>
        <dbReference type="EMBL" id="ODM89110.1"/>
    </source>
</evidence>
<dbReference type="Proteomes" id="UP000094527">
    <property type="component" value="Unassembled WGS sequence"/>
</dbReference>
<dbReference type="Gene3D" id="3.40.50.720">
    <property type="entry name" value="NAD(P)-binding Rossmann-like Domain"/>
    <property type="match status" value="1"/>
</dbReference>
<dbReference type="Pfam" id="PF07993">
    <property type="entry name" value="NAD_binding_4"/>
    <property type="match status" value="1"/>
</dbReference>
<dbReference type="OrthoDB" id="429813at2759"/>
<evidence type="ECO:0000259" key="6">
    <source>
        <dbReference type="Pfam" id="PF07993"/>
    </source>
</evidence>
<comment type="caution">
    <text evidence="7">The sequence shown here is derived from an EMBL/GenBank/DDBJ whole genome shotgun (WGS) entry which is preliminary data.</text>
</comment>
<keyword evidence="4" id="KW-0560">Oxidoreductase</keyword>
<dbReference type="PANTHER" id="PTHR11011:SF116">
    <property type="entry name" value="FATTY ACYL-COA REDUCTASE CG5065-RELATED"/>
    <property type="match status" value="1"/>
</dbReference>